<dbReference type="SUPFAM" id="SSF140500">
    <property type="entry name" value="BAS1536-like"/>
    <property type="match status" value="1"/>
</dbReference>
<organism evidence="1 2">
    <name type="scientific">Paenibacillus ehimensis</name>
    <dbReference type="NCBI Taxonomy" id="79264"/>
    <lineage>
        <taxon>Bacteria</taxon>
        <taxon>Bacillati</taxon>
        <taxon>Bacillota</taxon>
        <taxon>Bacilli</taxon>
        <taxon>Bacillales</taxon>
        <taxon>Paenibacillaceae</taxon>
        <taxon>Paenibacillus</taxon>
    </lineage>
</organism>
<evidence type="ECO:0000313" key="2">
    <source>
        <dbReference type="Proteomes" id="UP001168883"/>
    </source>
</evidence>
<gene>
    <name evidence="1" type="ORF">Q3C12_10255</name>
</gene>
<dbReference type="InterPro" id="IPR036638">
    <property type="entry name" value="HLH_DNA-bd_sf"/>
</dbReference>
<dbReference type="Gene3D" id="4.10.280.10">
    <property type="entry name" value="Helix-loop-helix DNA-binding domain"/>
    <property type="match status" value="1"/>
</dbReference>
<accession>A0ABT8V7F4</accession>
<dbReference type="InterPro" id="IPR037208">
    <property type="entry name" value="Spo0E-like_sf"/>
</dbReference>
<name>A0ABT8V7F4_9BACL</name>
<dbReference type="Proteomes" id="UP001168883">
    <property type="component" value="Unassembled WGS sequence"/>
</dbReference>
<dbReference type="InterPro" id="IPR018540">
    <property type="entry name" value="Spo0E-like"/>
</dbReference>
<reference evidence="1" key="1">
    <citation type="submission" date="2023-07" db="EMBL/GenBank/DDBJ databases">
        <authorList>
            <person name="Aktuganov G."/>
            <person name="Boyko T."/>
            <person name="Delegan Y."/>
            <person name="Galimzianova N."/>
            <person name="Gilvanova E."/>
            <person name="Korobov V."/>
            <person name="Kuzmina L."/>
            <person name="Melentiev A."/>
            <person name="Milman P."/>
            <person name="Ryabova A."/>
            <person name="Stupak E."/>
            <person name="Yasakov T."/>
            <person name="Zharikova N."/>
            <person name="Zhurenko E."/>
        </authorList>
    </citation>
    <scope>NUCLEOTIDE SEQUENCE</scope>
    <source>
        <strain evidence="1">IB-739</strain>
    </source>
</reference>
<evidence type="ECO:0000313" key="1">
    <source>
        <dbReference type="EMBL" id="MDO3677380.1"/>
    </source>
</evidence>
<proteinExistence type="predicted"/>
<sequence>MNRRLRRKIKRLRQQPIRLVEQKDSFTDEEVVKLSQCLDQYILVAQNSSSKLKVCG</sequence>
<keyword evidence="2" id="KW-1185">Reference proteome</keyword>
<comment type="caution">
    <text evidence="1">The sequence shown here is derived from an EMBL/GenBank/DDBJ whole genome shotgun (WGS) entry which is preliminary data.</text>
</comment>
<dbReference type="EMBL" id="JAUMKJ010000010">
    <property type="protein sequence ID" value="MDO3677380.1"/>
    <property type="molecule type" value="Genomic_DNA"/>
</dbReference>
<dbReference type="RefSeq" id="WP_302878112.1">
    <property type="nucleotide sequence ID" value="NZ_JARLKN010000016.1"/>
</dbReference>
<protein>
    <submittedName>
        <fullName evidence="1">Aspartyl-phosphate phosphatase Spo0E family protein</fullName>
    </submittedName>
</protein>
<dbReference type="Pfam" id="PF09388">
    <property type="entry name" value="SpoOE-like"/>
    <property type="match status" value="1"/>
</dbReference>